<dbReference type="GO" id="GO:0043683">
    <property type="term" value="P:type IV pilus assembly"/>
    <property type="evidence" value="ECO:0007669"/>
    <property type="project" value="InterPro"/>
</dbReference>
<accession>A0A0B7MI44</accession>
<dbReference type="RefSeq" id="WP_044663990.1">
    <property type="nucleotide sequence ID" value="NZ_CDRZ01000021.1"/>
</dbReference>
<dbReference type="Pfam" id="PF04350">
    <property type="entry name" value="PilO"/>
    <property type="match status" value="1"/>
</dbReference>
<feature type="coiled-coil region" evidence="1">
    <location>
        <begin position="36"/>
        <end position="80"/>
    </location>
</feature>
<evidence type="ECO:0000313" key="3">
    <source>
        <dbReference type="EMBL" id="CEO87661.1"/>
    </source>
</evidence>
<dbReference type="PANTHER" id="PTHR39555">
    <property type="entry name" value="FIMBRIAL ASSEMBLY PROTEIN PILO-LIKE PROTEIN-RELATED"/>
    <property type="match status" value="1"/>
</dbReference>
<keyword evidence="2" id="KW-0812">Transmembrane</keyword>
<evidence type="ECO:0008006" key="5">
    <source>
        <dbReference type="Google" id="ProtNLM"/>
    </source>
</evidence>
<dbReference type="GO" id="GO:0043107">
    <property type="term" value="P:type IV pilus-dependent motility"/>
    <property type="evidence" value="ECO:0007669"/>
    <property type="project" value="InterPro"/>
</dbReference>
<keyword evidence="4" id="KW-1185">Reference proteome</keyword>
<dbReference type="InterPro" id="IPR007445">
    <property type="entry name" value="PilO"/>
</dbReference>
<dbReference type="Proteomes" id="UP000046155">
    <property type="component" value="Unassembled WGS sequence"/>
</dbReference>
<feature type="transmembrane region" description="Helical" evidence="2">
    <location>
        <begin position="12"/>
        <end position="30"/>
    </location>
</feature>
<dbReference type="OrthoDB" id="1807571at2"/>
<evidence type="ECO:0000256" key="2">
    <source>
        <dbReference type="SAM" id="Phobius"/>
    </source>
</evidence>
<dbReference type="Gene3D" id="3.30.70.60">
    <property type="match status" value="1"/>
</dbReference>
<name>A0A0B7MI44_9FIRM</name>
<keyword evidence="2" id="KW-0472">Membrane</keyword>
<evidence type="ECO:0000256" key="1">
    <source>
        <dbReference type="SAM" id="Coils"/>
    </source>
</evidence>
<keyword evidence="2" id="KW-1133">Transmembrane helix</keyword>
<evidence type="ECO:0000313" key="4">
    <source>
        <dbReference type="Proteomes" id="UP000046155"/>
    </source>
</evidence>
<organism evidence="3 4">
    <name type="scientific">Syntrophaceticus schinkii</name>
    <dbReference type="NCBI Taxonomy" id="499207"/>
    <lineage>
        <taxon>Bacteria</taxon>
        <taxon>Bacillati</taxon>
        <taxon>Bacillota</taxon>
        <taxon>Clostridia</taxon>
        <taxon>Thermoanaerobacterales</taxon>
        <taxon>Thermoanaerobacterales Family III. Incertae Sedis</taxon>
        <taxon>Syntrophaceticus</taxon>
    </lineage>
</organism>
<dbReference type="PROSITE" id="PS51257">
    <property type="entry name" value="PROKAR_LIPOPROTEIN"/>
    <property type="match status" value="1"/>
</dbReference>
<sequence length="185" mass="21213">MDLEKKKSQQTIISVVLGVAILACMIFLLYNQTSALKEAHSRVEQEESALKQEESRLLNLIKLSKQAPELEERKARAEELIPPLPNENLLIAGIYDLADKSKTDLLEVHFDKRVSKESYDEMPIKLIFEGRYHGLLILLDNLQNWNRNVRVNEVQVNEGRDELPQIKAEITAAAFYQQQGKEAQE</sequence>
<protein>
    <recommendedName>
        <fullName evidence="5">Type IV pilus assembly protein PilO</fullName>
    </recommendedName>
</protein>
<dbReference type="PANTHER" id="PTHR39555:SF1">
    <property type="entry name" value="TYPE IV PILUS INNER MEMBRANE COMPONENT PILO"/>
    <property type="match status" value="1"/>
</dbReference>
<gene>
    <name evidence="3" type="ORF">SSCH_1170018</name>
</gene>
<dbReference type="AlphaFoldDB" id="A0A0B7MI44"/>
<keyword evidence="1" id="KW-0175">Coiled coil</keyword>
<dbReference type="InterPro" id="IPR014717">
    <property type="entry name" value="Transl_elong_EF1B/ribsomal_bS6"/>
</dbReference>
<dbReference type="EMBL" id="CDRZ01000021">
    <property type="protein sequence ID" value="CEO87661.1"/>
    <property type="molecule type" value="Genomic_DNA"/>
</dbReference>
<proteinExistence type="predicted"/>
<reference evidence="4" key="1">
    <citation type="submission" date="2015-01" db="EMBL/GenBank/DDBJ databases">
        <authorList>
            <person name="Manzoor Shahid"/>
            <person name="Zubair Saima"/>
        </authorList>
    </citation>
    <scope>NUCLEOTIDE SEQUENCE [LARGE SCALE GENOMIC DNA]</scope>
    <source>
        <strain evidence="4">Sp3</strain>
    </source>
</reference>